<feature type="domain" description="Alpha/beta hydrolase fold-3" evidence="4">
    <location>
        <begin position="114"/>
        <end position="257"/>
    </location>
</feature>
<evidence type="ECO:0000313" key="6">
    <source>
        <dbReference type="Proteomes" id="UP000550707"/>
    </source>
</evidence>
<keyword evidence="2" id="KW-0378">Hydrolase</keyword>
<sequence>MVVLLLVIGAVWVLLMGVGLWEVCRCLLTTEIPAAIEHPVRLWVLHCLLQVLMAWGKILEKLRICSMPQFVRFVHDLQPLKTDPAVVVKDLRLGTIPVKLYQPKAPSCSPRPGIVFVHGGGTIFGSLKFYHRTCCRLSKESDSVVLAVGYRQPPEHRYPMIIVDCFAATICFLRSLDRYGVDPARVVICGDSVGGAVATLICQKLVKSSDLPKIRAQILVYAPVQLLDFQLPSYQQNRNVPLINLDFVYQCFVYYLDISPTWKNACLKGAHVPAEVWAKYRKWVSSENIPERFKKRGYKPLPPMPLNESAYLETNLLLDLINEPLLAEDEVVSRLPETCIISCEYDVLRDNSLLYKKRLEDLGVPVTWHHMEDGFHGVLSTIDMGFLSFPCSTRIMNNMAQFIKGL</sequence>
<feature type="domain" description="Alpha/beta hydrolase fold-3" evidence="4">
    <location>
        <begin position="309"/>
        <end position="379"/>
    </location>
</feature>
<dbReference type="FunCoup" id="A0A7J8F5G1">
    <property type="interactions" value="10"/>
</dbReference>
<gene>
    <name evidence="5" type="ORF">HJG59_000011</name>
</gene>
<dbReference type="Gene3D" id="3.40.50.1820">
    <property type="entry name" value="alpha/beta hydrolase"/>
    <property type="match status" value="1"/>
</dbReference>
<comment type="similarity">
    <text evidence="1">Belongs to the 'GDXG' lipolytic enzyme family.</text>
</comment>
<proteinExistence type="inferred from homology"/>
<dbReference type="PANTHER" id="PTHR48081">
    <property type="entry name" value="AB HYDROLASE SUPERFAMILY PROTEIN C4A8.06C"/>
    <property type="match status" value="1"/>
</dbReference>
<dbReference type="PANTHER" id="PTHR48081:SF32">
    <property type="entry name" value="ALPHA_BETA HYDROLASE FOLD-3 DOMAIN-CONTAINING PROTEIN"/>
    <property type="match status" value="1"/>
</dbReference>
<dbReference type="EMBL" id="JACASF010000012">
    <property type="protein sequence ID" value="KAF6442984.1"/>
    <property type="molecule type" value="Genomic_DNA"/>
</dbReference>
<dbReference type="Pfam" id="PF07859">
    <property type="entry name" value="Abhydrolase_3"/>
    <property type="match status" value="2"/>
</dbReference>
<reference evidence="5 6" key="1">
    <citation type="journal article" date="2020" name="Nature">
        <title>Six reference-quality genomes reveal evolution of bat adaptations.</title>
        <authorList>
            <person name="Jebb D."/>
            <person name="Huang Z."/>
            <person name="Pippel M."/>
            <person name="Hughes G.M."/>
            <person name="Lavrichenko K."/>
            <person name="Devanna P."/>
            <person name="Winkler S."/>
            <person name="Jermiin L.S."/>
            <person name="Skirmuntt E.C."/>
            <person name="Katzourakis A."/>
            <person name="Burkitt-Gray L."/>
            <person name="Ray D.A."/>
            <person name="Sullivan K.A.M."/>
            <person name="Roscito J.G."/>
            <person name="Kirilenko B.M."/>
            <person name="Davalos L.M."/>
            <person name="Corthals A.P."/>
            <person name="Power M.L."/>
            <person name="Jones G."/>
            <person name="Ransome R.D."/>
            <person name="Dechmann D.K.N."/>
            <person name="Locatelli A.G."/>
            <person name="Puechmaille S.J."/>
            <person name="Fedrigo O."/>
            <person name="Jarvis E.D."/>
            <person name="Hiller M."/>
            <person name="Vernes S.C."/>
            <person name="Myers E.W."/>
            <person name="Teeling E.C."/>
        </authorList>
    </citation>
    <scope>NUCLEOTIDE SEQUENCE [LARGE SCALE GENOMIC DNA]</scope>
    <source>
        <strain evidence="5">MMolMol1</strain>
        <tissue evidence="5">Muscle</tissue>
    </source>
</reference>
<accession>A0A7J8F5G1</accession>
<feature type="active site" evidence="3">
    <location>
        <position position="346"/>
    </location>
</feature>
<evidence type="ECO:0000256" key="1">
    <source>
        <dbReference type="ARBA" id="ARBA00010515"/>
    </source>
</evidence>
<evidence type="ECO:0000259" key="4">
    <source>
        <dbReference type="Pfam" id="PF07859"/>
    </source>
</evidence>
<feature type="active site" evidence="3">
    <location>
        <position position="192"/>
    </location>
</feature>
<protein>
    <submittedName>
        <fullName evidence="5">Arylacetamide deacetylase like 3</fullName>
    </submittedName>
</protein>
<dbReference type="Proteomes" id="UP000550707">
    <property type="component" value="Unassembled WGS sequence"/>
</dbReference>
<evidence type="ECO:0000313" key="5">
    <source>
        <dbReference type="EMBL" id="KAF6442984.1"/>
    </source>
</evidence>
<comment type="caution">
    <text evidence="5">The sequence shown here is derived from an EMBL/GenBank/DDBJ whole genome shotgun (WGS) entry which is preliminary data.</text>
</comment>
<dbReference type="OrthoDB" id="408631at2759"/>
<dbReference type="GO" id="GO:0016020">
    <property type="term" value="C:membrane"/>
    <property type="evidence" value="ECO:0007669"/>
    <property type="project" value="InterPro"/>
</dbReference>
<dbReference type="InterPro" id="IPR017157">
    <property type="entry name" value="Arylacetamide_deacetylase"/>
</dbReference>
<dbReference type="PIRSF" id="PIRSF037251">
    <property type="entry name" value="Arylacetamide_deacetylase"/>
    <property type="match status" value="1"/>
</dbReference>
<dbReference type="GO" id="GO:0052689">
    <property type="term" value="F:carboxylic ester hydrolase activity"/>
    <property type="evidence" value="ECO:0007669"/>
    <property type="project" value="InterPro"/>
</dbReference>
<dbReference type="InterPro" id="IPR050300">
    <property type="entry name" value="GDXG_lipolytic_enzyme"/>
</dbReference>
<evidence type="ECO:0000256" key="2">
    <source>
        <dbReference type="ARBA" id="ARBA00022801"/>
    </source>
</evidence>
<dbReference type="InterPro" id="IPR013094">
    <property type="entry name" value="AB_hydrolase_3"/>
</dbReference>
<name>A0A7J8F5G1_MOLMO</name>
<feature type="active site" evidence="3">
    <location>
        <position position="376"/>
    </location>
</feature>
<dbReference type="AlphaFoldDB" id="A0A7J8F5G1"/>
<dbReference type="InParanoid" id="A0A7J8F5G1"/>
<dbReference type="InterPro" id="IPR029058">
    <property type="entry name" value="AB_hydrolase_fold"/>
</dbReference>
<evidence type="ECO:0000256" key="3">
    <source>
        <dbReference type="PIRSR" id="PIRSR037251-1"/>
    </source>
</evidence>
<dbReference type="SUPFAM" id="SSF53474">
    <property type="entry name" value="alpha/beta-Hydrolases"/>
    <property type="match status" value="1"/>
</dbReference>
<organism evidence="5 6">
    <name type="scientific">Molossus molossus</name>
    <name type="common">Pallas' mastiff bat</name>
    <name type="synonym">Vespertilio molossus</name>
    <dbReference type="NCBI Taxonomy" id="27622"/>
    <lineage>
        <taxon>Eukaryota</taxon>
        <taxon>Metazoa</taxon>
        <taxon>Chordata</taxon>
        <taxon>Craniata</taxon>
        <taxon>Vertebrata</taxon>
        <taxon>Euteleostomi</taxon>
        <taxon>Mammalia</taxon>
        <taxon>Eutheria</taxon>
        <taxon>Laurasiatheria</taxon>
        <taxon>Chiroptera</taxon>
        <taxon>Yangochiroptera</taxon>
        <taxon>Molossidae</taxon>
        <taxon>Molossus</taxon>
    </lineage>
</organism>
<keyword evidence="6" id="KW-1185">Reference proteome</keyword>